<dbReference type="EMBL" id="MG264610">
    <property type="protein sequence ID" value="AUG32768.1"/>
    <property type="molecule type" value="Genomic_DNA"/>
</dbReference>
<dbReference type="AlphaFoldDB" id="A0A2H4ZQI4"/>
<gene>
    <name evidence="1" type="ORF">PLO_796</name>
</gene>
<dbReference type="SUPFAM" id="SSF53850">
    <property type="entry name" value="Periplasmic binding protein-like II"/>
    <property type="match status" value="1"/>
</dbReference>
<geneLocation type="plastid" evidence="1"/>
<evidence type="ECO:0000313" key="1">
    <source>
        <dbReference type="EMBL" id="AUG32768.1"/>
    </source>
</evidence>
<sequence length="337" mass="38197">MNSSLLSRRQLLKTSTLGSLALLSGCEYSKLRRSTLLYSRGSLPYQWRKLLPSHWRSNSVANSGEIVNQAISTHPDLIQLSDAWAQLLDPNDLDSWDGVPLLRELALFAKPITHILKQDICREIALPIAFSPWLLVICNRPDLVARFSEGWHLLLDPTIRGKVVFPSSPRVLIDIAQRMEGGLKMLPNLRRSVLSFDRHYGLNLLLNGDAEISILPARQAIQLLPEHPHLKGLLPKEGTLLTWDVMVRPSQSQKSLPIDWIKAAWERPLLDQLIASGWVPPLPLARLQGVLNKLELPDEWIELLYPEESLLNKCSSLLPLDISERKKLQDIWTKSMI</sequence>
<accession>A0A2H4ZQI4</accession>
<proteinExistence type="predicted"/>
<protein>
    <recommendedName>
        <fullName evidence="2">Periplasmic binding protein-like II superfamily</fullName>
    </recommendedName>
</protein>
<name>A0A2H4ZQI4_9EUKA</name>
<keyword evidence="1" id="KW-0934">Plastid</keyword>
<evidence type="ECO:0008006" key="2">
    <source>
        <dbReference type="Google" id="ProtNLM"/>
    </source>
</evidence>
<organism evidence="1">
    <name type="scientific">Paulinella longichromatophora</name>
    <dbReference type="NCBI Taxonomy" id="1708747"/>
    <lineage>
        <taxon>Eukaryota</taxon>
        <taxon>Sar</taxon>
        <taxon>Rhizaria</taxon>
        <taxon>Cercozoa</taxon>
        <taxon>Imbricatea</taxon>
        <taxon>Silicofilosea</taxon>
        <taxon>Euglyphida</taxon>
        <taxon>Paulinellidae</taxon>
        <taxon>Paulinella</taxon>
    </lineage>
</organism>
<reference evidence="1" key="1">
    <citation type="submission" date="2017-10" db="EMBL/GenBank/DDBJ databases">
        <title>Paulinella longichromatophora chromatophore genome.</title>
        <authorList>
            <person name="Lhee D."/>
            <person name="Yoon H.S."/>
        </authorList>
    </citation>
    <scope>NUCLEOTIDE SEQUENCE</scope>
</reference>
<dbReference type="Gene3D" id="3.40.190.10">
    <property type="entry name" value="Periplasmic binding protein-like II"/>
    <property type="match status" value="1"/>
</dbReference>